<feature type="region of interest" description="Disordered" evidence="21">
    <location>
        <begin position="1"/>
        <end position="49"/>
    </location>
</feature>
<dbReference type="GO" id="GO:0008270">
    <property type="term" value="F:zinc ion binding"/>
    <property type="evidence" value="ECO:0007669"/>
    <property type="project" value="UniProtKB-KW"/>
</dbReference>
<evidence type="ECO:0000256" key="14">
    <source>
        <dbReference type="ARBA" id="ARBA00023128"/>
    </source>
</evidence>
<protein>
    <recommendedName>
        <fullName evidence="16">E3 ubiquitin-protein ligase MARCHF5</fullName>
        <ecNumber evidence="5">2.3.2.27</ecNumber>
    </recommendedName>
    <alternativeName>
        <fullName evidence="18">Membrane-associated RING finger protein 5</fullName>
    </alternativeName>
    <alternativeName>
        <fullName evidence="17">Membrane-associated RING-CH protein V</fullName>
    </alternativeName>
    <alternativeName>
        <fullName evidence="19">RING-type E3 ubiquitin transferase MARCHF5</fullName>
    </alternativeName>
</protein>
<feature type="compositionally biased region" description="Low complexity" evidence="21">
    <location>
        <begin position="343"/>
        <end position="383"/>
    </location>
</feature>
<feature type="region of interest" description="Disordered" evidence="21">
    <location>
        <begin position="332"/>
        <end position="383"/>
    </location>
</feature>
<evidence type="ECO:0000256" key="10">
    <source>
        <dbReference type="ARBA" id="ARBA00022786"/>
    </source>
</evidence>
<comment type="subcellular location">
    <subcellularLocation>
        <location evidence="2">Mitochondrion membrane</location>
        <topology evidence="2">Multi-pass membrane protein</topology>
    </subcellularLocation>
    <subcellularLocation>
        <location evidence="3">Mitochondrion outer membrane</location>
    </subcellularLocation>
</comment>
<dbReference type="SMART" id="SM00744">
    <property type="entry name" value="RINGv"/>
    <property type="match status" value="1"/>
</dbReference>
<dbReference type="InterPro" id="IPR011016">
    <property type="entry name" value="Znf_RING-CH"/>
</dbReference>
<dbReference type="PROSITE" id="PS51292">
    <property type="entry name" value="ZF_RING_CH"/>
    <property type="match status" value="1"/>
</dbReference>
<evidence type="ECO:0000256" key="21">
    <source>
        <dbReference type="SAM" id="MobiDB-lite"/>
    </source>
</evidence>
<evidence type="ECO:0000256" key="19">
    <source>
        <dbReference type="ARBA" id="ARBA00043231"/>
    </source>
</evidence>
<dbReference type="FunFam" id="3.30.40.10:FF:000262">
    <property type="entry name" value="E3 ubiquitin-protein ligase MARCH5"/>
    <property type="match status" value="1"/>
</dbReference>
<dbReference type="AlphaFoldDB" id="A0A182N168"/>
<evidence type="ECO:0000313" key="26">
    <source>
        <dbReference type="Proteomes" id="UP000075884"/>
    </source>
</evidence>
<reference evidence="26" key="1">
    <citation type="submission" date="2013-03" db="EMBL/GenBank/DDBJ databases">
        <title>The Genome Sequence of Anopheles dirus WRAIR2.</title>
        <authorList>
            <consortium name="The Broad Institute Genomics Platform"/>
            <person name="Neafsey D.E."/>
            <person name="Walton C."/>
            <person name="Walker B."/>
            <person name="Young S.K."/>
            <person name="Zeng Q."/>
            <person name="Gargeya S."/>
            <person name="Fitzgerald M."/>
            <person name="Haas B."/>
            <person name="Abouelleil A."/>
            <person name="Allen A.W."/>
            <person name="Alvarado L."/>
            <person name="Arachchi H.M."/>
            <person name="Berlin A.M."/>
            <person name="Chapman S.B."/>
            <person name="Gainer-Dewar J."/>
            <person name="Goldberg J."/>
            <person name="Griggs A."/>
            <person name="Gujja S."/>
            <person name="Hansen M."/>
            <person name="Howarth C."/>
            <person name="Imamovic A."/>
            <person name="Ireland A."/>
            <person name="Larimer J."/>
            <person name="McCowan C."/>
            <person name="Murphy C."/>
            <person name="Pearson M."/>
            <person name="Poon T.W."/>
            <person name="Priest M."/>
            <person name="Roberts A."/>
            <person name="Saif S."/>
            <person name="Shea T."/>
            <person name="Sisk P."/>
            <person name="Sykes S."/>
            <person name="Wortman J."/>
            <person name="Nusbaum C."/>
            <person name="Birren B."/>
        </authorList>
    </citation>
    <scope>NUCLEOTIDE SEQUENCE [LARGE SCALE GENOMIC DNA]</scope>
    <source>
        <strain evidence="26">WRAIR2</strain>
    </source>
</reference>
<evidence type="ECO:0000256" key="18">
    <source>
        <dbReference type="ARBA" id="ARBA00043185"/>
    </source>
</evidence>
<dbReference type="GO" id="GO:0061630">
    <property type="term" value="F:ubiquitin protein ligase activity"/>
    <property type="evidence" value="ECO:0007669"/>
    <property type="project" value="UniProtKB-EC"/>
</dbReference>
<reference evidence="25" key="2">
    <citation type="submission" date="2020-05" db="UniProtKB">
        <authorList>
            <consortium name="EnsemblMetazoa"/>
        </authorList>
    </citation>
    <scope>IDENTIFICATION</scope>
    <source>
        <strain evidence="25">WRAIR2</strain>
    </source>
</reference>
<evidence type="ECO:0000256" key="8">
    <source>
        <dbReference type="ARBA" id="ARBA00022723"/>
    </source>
</evidence>
<keyword evidence="11" id="KW-1000">Mitochondrion outer membrane</keyword>
<comment type="catalytic activity">
    <reaction evidence="1">
        <text>S-ubiquitinyl-[E2 ubiquitin-conjugating enzyme]-L-cysteine + [acceptor protein]-L-lysine = [E2 ubiquitin-conjugating enzyme]-L-cysteine + N(6)-ubiquitinyl-[acceptor protein]-L-lysine.</text>
        <dbReference type="EC" id="2.3.2.27"/>
    </reaction>
</comment>
<keyword evidence="13 22" id="KW-1133">Transmembrane helix</keyword>
<feature type="transmembrane region" description="Helical" evidence="22">
    <location>
        <begin position="142"/>
        <end position="163"/>
    </location>
</feature>
<dbReference type="CDD" id="cd16701">
    <property type="entry name" value="RING_CH-C4HC3_MARCH5"/>
    <property type="match status" value="1"/>
</dbReference>
<keyword evidence="14" id="KW-0496">Mitochondrion</keyword>
<keyword evidence="15 22" id="KW-0472">Membrane</keyword>
<evidence type="ECO:0000256" key="15">
    <source>
        <dbReference type="ARBA" id="ARBA00023136"/>
    </source>
</evidence>
<dbReference type="GO" id="GO:0005741">
    <property type="term" value="C:mitochondrial outer membrane"/>
    <property type="evidence" value="ECO:0007669"/>
    <property type="project" value="UniProtKB-SubCell"/>
</dbReference>
<organism evidence="25 26">
    <name type="scientific">Anopheles dirus</name>
    <dbReference type="NCBI Taxonomy" id="7168"/>
    <lineage>
        <taxon>Eukaryota</taxon>
        <taxon>Metazoa</taxon>
        <taxon>Ecdysozoa</taxon>
        <taxon>Arthropoda</taxon>
        <taxon>Hexapoda</taxon>
        <taxon>Insecta</taxon>
        <taxon>Pterygota</taxon>
        <taxon>Neoptera</taxon>
        <taxon>Endopterygota</taxon>
        <taxon>Diptera</taxon>
        <taxon>Nematocera</taxon>
        <taxon>Culicoidea</taxon>
        <taxon>Culicidae</taxon>
        <taxon>Anophelinae</taxon>
        <taxon>Anopheles</taxon>
    </lineage>
</organism>
<evidence type="ECO:0000256" key="9">
    <source>
        <dbReference type="ARBA" id="ARBA00022771"/>
    </source>
</evidence>
<evidence type="ECO:0000256" key="16">
    <source>
        <dbReference type="ARBA" id="ARBA00040151"/>
    </source>
</evidence>
<evidence type="ECO:0000256" key="11">
    <source>
        <dbReference type="ARBA" id="ARBA00022787"/>
    </source>
</evidence>
<evidence type="ECO:0000256" key="2">
    <source>
        <dbReference type="ARBA" id="ARBA00004225"/>
    </source>
</evidence>
<evidence type="ECO:0000259" key="23">
    <source>
        <dbReference type="PROSITE" id="PS50089"/>
    </source>
</evidence>
<keyword evidence="8" id="KW-0479">Metal-binding</keyword>
<keyword evidence="6" id="KW-0808">Transferase</keyword>
<keyword evidence="7 22" id="KW-0812">Transmembrane</keyword>
<evidence type="ECO:0000256" key="7">
    <source>
        <dbReference type="ARBA" id="ARBA00022692"/>
    </source>
</evidence>
<accession>A0A182N168</accession>
<dbReference type="EC" id="2.3.2.27" evidence="5"/>
<evidence type="ECO:0000256" key="6">
    <source>
        <dbReference type="ARBA" id="ARBA00022679"/>
    </source>
</evidence>
<evidence type="ECO:0000256" key="22">
    <source>
        <dbReference type="SAM" id="Phobius"/>
    </source>
</evidence>
<evidence type="ECO:0000259" key="24">
    <source>
        <dbReference type="PROSITE" id="PS51292"/>
    </source>
</evidence>
<keyword evidence="9 20" id="KW-0863">Zinc-finger</keyword>
<evidence type="ECO:0000256" key="5">
    <source>
        <dbReference type="ARBA" id="ARBA00012483"/>
    </source>
</evidence>
<keyword evidence="12" id="KW-0862">Zinc</keyword>
<comment type="pathway">
    <text evidence="4">Protein modification; protein ubiquitination.</text>
</comment>
<dbReference type="InterPro" id="IPR001841">
    <property type="entry name" value="Znf_RING"/>
</dbReference>
<keyword evidence="10" id="KW-0833">Ubl conjugation pathway</keyword>
<feature type="transmembrane region" description="Helical" evidence="22">
    <location>
        <begin position="183"/>
        <end position="202"/>
    </location>
</feature>
<dbReference type="Pfam" id="PF12906">
    <property type="entry name" value="RINGv"/>
    <property type="match status" value="1"/>
</dbReference>
<evidence type="ECO:0000256" key="13">
    <source>
        <dbReference type="ARBA" id="ARBA00022989"/>
    </source>
</evidence>
<dbReference type="Gene3D" id="3.30.40.10">
    <property type="entry name" value="Zinc/RING finger domain, C3HC4 (zinc finger)"/>
    <property type="match status" value="1"/>
</dbReference>
<evidence type="ECO:0000256" key="17">
    <source>
        <dbReference type="ARBA" id="ARBA00043044"/>
    </source>
</evidence>
<feature type="domain" description="RING-CH-type" evidence="24">
    <location>
        <begin position="49"/>
        <end position="118"/>
    </location>
</feature>
<dbReference type="SUPFAM" id="SSF57850">
    <property type="entry name" value="RING/U-box"/>
    <property type="match status" value="1"/>
</dbReference>
<dbReference type="PANTHER" id="PTHR46283">
    <property type="entry name" value="E3 UBIQUITIN-PROTEIN LIGASE MARCH5"/>
    <property type="match status" value="1"/>
</dbReference>
<feature type="transmembrane region" description="Helical" evidence="22">
    <location>
        <begin position="289"/>
        <end position="306"/>
    </location>
</feature>
<dbReference type="PROSITE" id="PS50089">
    <property type="entry name" value="ZF_RING_2"/>
    <property type="match status" value="1"/>
</dbReference>
<evidence type="ECO:0000256" key="3">
    <source>
        <dbReference type="ARBA" id="ARBA00004294"/>
    </source>
</evidence>
<feature type="domain" description="RING-type" evidence="23">
    <location>
        <begin position="57"/>
        <end position="112"/>
    </location>
</feature>
<dbReference type="Proteomes" id="UP000075884">
    <property type="component" value="Unassembled WGS sequence"/>
</dbReference>
<keyword evidence="26" id="KW-1185">Reference proteome</keyword>
<sequence>MQSDDQEAATPQQPGENGPGSVSDGEQGSSAARQLDPPPPLVPPHEREDEQEEERYCWVCFATEEDDKLAPWVQPCNCRGATKWVHQSCLKRWVDEKQKGNPYKSISCPQCQTRYIIIMPSMGSFAVLLERLDIIAKQLSPGVAAGAVVCSVYWSAITFGAVTVLQTTGFERGLSMMEQAEPIALLLCLPTIPVALIIGRMFRWEDIVLRFLQNRQFDPRKYPVISLMLPVSNEPTPTYPEPYPTSMVSASEPLSVTRIFCGALLLPTVSTIVGKIFFKSVRNDLHRTLLGGFAFVAVKGVLKIYFHQKKHNRAKQRQILDYTLDNLRNYMMRGGLPPEPGGRRAQQQQQQQQQPPQGQQQGQAQGQGPAQGQEVVVQQRFSI</sequence>
<dbReference type="STRING" id="7168.A0A182N168"/>
<dbReference type="VEuPathDB" id="VectorBase:ADIR001376"/>
<proteinExistence type="predicted"/>
<feature type="transmembrane region" description="Helical" evidence="22">
    <location>
        <begin position="256"/>
        <end position="277"/>
    </location>
</feature>
<dbReference type="EnsemblMetazoa" id="ADIR001376-RA">
    <property type="protein sequence ID" value="ADIR001376-PA"/>
    <property type="gene ID" value="ADIR001376"/>
</dbReference>
<evidence type="ECO:0000313" key="25">
    <source>
        <dbReference type="EnsemblMetazoa" id="ADIR001376-PA"/>
    </source>
</evidence>
<evidence type="ECO:0000256" key="12">
    <source>
        <dbReference type="ARBA" id="ARBA00022833"/>
    </source>
</evidence>
<dbReference type="InterPro" id="IPR013083">
    <property type="entry name" value="Znf_RING/FYVE/PHD"/>
</dbReference>
<evidence type="ECO:0000256" key="20">
    <source>
        <dbReference type="PROSITE-ProRule" id="PRU00175"/>
    </source>
</evidence>
<name>A0A182N168_9DIPT</name>
<evidence type="ECO:0000256" key="1">
    <source>
        <dbReference type="ARBA" id="ARBA00000900"/>
    </source>
</evidence>
<evidence type="ECO:0000256" key="4">
    <source>
        <dbReference type="ARBA" id="ARBA00004906"/>
    </source>
</evidence>